<gene>
    <name evidence="3" type="ORF">GPM918_LOCUS46368</name>
    <name evidence="2" type="ORF">OVA965_LOCUS45681</name>
    <name evidence="5" type="ORF">SRO942_LOCUS50419</name>
    <name evidence="4" type="ORF">TMI583_LOCUS49403</name>
</gene>
<evidence type="ECO:0000313" key="2">
    <source>
        <dbReference type="EMBL" id="CAF1670035.1"/>
    </source>
</evidence>
<dbReference type="Proteomes" id="UP000681722">
    <property type="component" value="Unassembled WGS sequence"/>
</dbReference>
<feature type="non-terminal residue" evidence="3">
    <location>
        <position position="1"/>
    </location>
</feature>
<feature type="non-terminal residue" evidence="3">
    <location>
        <position position="143"/>
    </location>
</feature>
<sequence length="143" mass="16355">GVSYKGDVQRPLSDVVQQQGYSSQQYSKPRPLSDVVQQQGYSSQQYSNQRPSLDLISPRITGFAQPIRQEKLFMKRQPMKLSFAEKQRSFSDINQQQVPTYQQSYRGSQLQPLADISTKQQQPLGSEYDSSTILRQNDMMPSS</sequence>
<evidence type="ECO:0000313" key="4">
    <source>
        <dbReference type="EMBL" id="CAF4542485.1"/>
    </source>
</evidence>
<dbReference type="Proteomes" id="UP000677228">
    <property type="component" value="Unassembled WGS sequence"/>
</dbReference>
<dbReference type="Proteomes" id="UP000663829">
    <property type="component" value="Unassembled WGS sequence"/>
</dbReference>
<feature type="compositionally biased region" description="Polar residues" evidence="1">
    <location>
        <begin position="90"/>
        <end position="143"/>
    </location>
</feature>
<evidence type="ECO:0000256" key="1">
    <source>
        <dbReference type="SAM" id="MobiDB-lite"/>
    </source>
</evidence>
<dbReference type="Proteomes" id="UP000682733">
    <property type="component" value="Unassembled WGS sequence"/>
</dbReference>
<accession>A0A816GEV0</accession>
<feature type="compositionally biased region" description="Low complexity" evidence="1">
    <location>
        <begin position="37"/>
        <end position="49"/>
    </location>
</feature>
<organism evidence="3 6">
    <name type="scientific">Didymodactylos carnosus</name>
    <dbReference type="NCBI Taxonomy" id="1234261"/>
    <lineage>
        <taxon>Eukaryota</taxon>
        <taxon>Metazoa</taxon>
        <taxon>Spiralia</taxon>
        <taxon>Gnathifera</taxon>
        <taxon>Rotifera</taxon>
        <taxon>Eurotatoria</taxon>
        <taxon>Bdelloidea</taxon>
        <taxon>Philodinida</taxon>
        <taxon>Philodinidae</taxon>
        <taxon>Didymodactylos</taxon>
    </lineage>
</organism>
<evidence type="ECO:0000313" key="5">
    <source>
        <dbReference type="EMBL" id="CAF4651469.1"/>
    </source>
</evidence>
<proteinExistence type="predicted"/>
<evidence type="ECO:0000313" key="6">
    <source>
        <dbReference type="Proteomes" id="UP000663829"/>
    </source>
</evidence>
<dbReference type="AlphaFoldDB" id="A0A816GEV0"/>
<protein>
    <submittedName>
        <fullName evidence="3">Uncharacterized protein</fullName>
    </submittedName>
</protein>
<comment type="caution">
    <text evidence="3">The sequence shown here is derived from an EMBL/GenBank/DDBJ whole genome shotgun (WGS) entry which is preliminary data.</text>
</comment>
<dbReference type="EMBL" id="CAJOBC010142713">
    <property type="protein sequence ID" value="CAF4651469.1"/>
    <property type="molecule type" value="Genomic_DNA"/>
</dbReference>
<feature type="region of interest" description="Disordered" evidence="1">
    <location>
        <begin position="85"/>
        <end position="143"/>
    </location>
</feature>
<dbReference type="EMBL" id="CAJOBA010107434">
    <property type="protein sequence ID" value="CAF4542485.1"/>
    <property type="molecule type" value="Genomic_DNA"/>
</dbReference>
<feature type="region of interest" description="Disordered" evidence="1">
    <location>
        <begin position="1"/>
        <end position="54"/>
    </location>
</feature>
<reference evidence="3" key="1">
    <citation type="submission" date="2021-02" db="EMBL/GenBank/DDBJ databases">
        <authorList>
            <person name="Nowell W R."/>
        </authorList>
    </citation>
    <scope>NUCLEOTIDE SEQUENCE</scope>
</reference>
<evidence type="ECO:0000313" key="3">
    <source>
        <dbReference type="EMBL" id="CAF1672650.1"/>
    </source>
</evidence>
<feature type="compositionally biased region" description="Low complexity" evidence="1">
    <location>
        <begin position="17"/>
        <end position="27"/>
    </location>
</feature>
<name>A0A816GEV0_9BILA</name>
<keyword evidence="6" id="KW-1185">Reference proteome</keyword>
<dbReference type="EMBL" id="CAJNOQ010061746">
    <property type="protein sequence ID" value="CAF1672650.1"/>
    <property type="molecule type" value="Genomic_DNA"/>
</dbReference>
<dbReference type="EMBL" id="CAJNOK010074071">
    <property type="protein sequence ID" value="CAF1670035.1"/>
    <property type="molecule type" value="Genomic_DNA"/>
</dbReference>